<reference evidence="2 3" key="1">
    <citation type="submission" date="2021-03" db="EMBL/GenBank/DDBJ databases">
        <title>Sequencing the genomes of 1000 actinobacteria strains.</title>
        <authorList>
            <person name="Klenk H.-P."/>
        </authorList>
    </citation>
    <scope>NUCLEOTIDE SEQUENCE [LARGE SCALE GENOMIC DNA]</scope>
    <source>
        <strain evidence="2 3">DSM 15454</strain>
    </source>
</reference>
<organism evidence="2 3">
    <name type="scientific">Paeniglutamicibacter psychrophenolicus</name>
    <dbReference type="NCBI Taxonomy" id="257454"/>
    <lineage>
        <taxon>Bacteria</taxon>
        <taxon>Bacillati</taxon>
        <taxon>Actinomycetota</taxon>
        <taxon>Actinomycetes</taxon>
        <taxon>Micrococcales</taxon>
        <taxon>Micrococcaceae</taxon>
        <taxon>Paeniglutamicibacter</taxon>
    </lineage>
</organism>
<sequence length="173" mass="19651">MLDRMMLCRQLSPVWRHGIQQVWHLCDEVSENIPRLGSVFSQGEGLFGHRVFRGSSKPLHPGEIAQDVTERWYRPGFEYFSQGKVPTKLCSSKSLIDKYGIKILCIASYDVWNEVKGMTERMICAALICSFAISTSLSAQSRLAATNSWRDFRDTTRTSPGTVSPRTRYPPTE</sequence>
<name>A0ABS4WAY2_9MICC</name>
<dbReference type="RefSeq" id="WP_209906527.1">
    <property type="nucleotide sequence ID" value="NZ_BAAAMI010000024.1"/>
</dbReference>
<gene>
    <name evidence="2" type="ORF">JOF46_001242</name>
</gene>
<feature type="region of interest" description="Disordered" evidence="1">
    <location>
        <begin position="154"/>
        <end position="173"/>
    </location>
</feature>
<proteinExistence type="predicted"/>
<evidence type="ECO:0000313" key="3">
    <source>
        <dbReference type="Proteomes" id="UP000766570"/>
    </source>
</evidence>
<dbReference type="Proteomes" id="UP000766570">
    <property type="component" value="Unassembled WGS sequence"/>
</dbReference>
<comment type="caution">
    <text evidence="2">The sequence shown here is derived from an EMBL/GenBank/DDBJ whole genome shotgun (WGS) entry which is preliminary data.</text>
</comment>
<dbReference type="EMBL" id="JAGIOE010000001">
    <property type="protein sequence ID" value="MBP2373330.1"/>
    <property type="molecule type" value="Genomic_DNA"/>
</dbReference>
<evidence type="ECO:0000313" key="2">
    <source>
        <dbReference type="EMBL" id="MBP2373330.1"/>
    </source>
</evidence>
<accession>A0ABS4WAY2</accession>
<evidence type="ECO:0000256" key="1">
    <source>
        <dbReference type="SAM" id="MobiDB-lite"/>
    </source>
</evidence>
<keyword evidence="3" id="KW-1185">Reference proteome</keyword>
<protein>
    <submittedName>
        <fullName evidence="2">Uncharacterized protein</fullName>
    </submittedName>
</protein>